<dbReference type="InterPro" id="IPR018957">
    <property type="entry name" value="Znf_C3HC4_RING-type"/>
</dbReference>
<dbReference type="Proteomes" id="UP000009168">
    <property type="component" value="Unassembled WGS sequence"/>
</dbReference>
<evidence type="ECO:0000313" key="9">
    <source>
        <dbReference type="EMBL" id="EAS03606.2"/>
    </source>
</evidence>
<dbReference type="InterPro" id="IPR038704">
    <property type="entry name" value="YEAST_sf"/>
</dbReference>
<dbReference type="InterPro" id="IPR055129">
    <property type="entry name" value="YEATS_dom"/>
</dbReference>
<evidence type="ECO:0000256" key="5">
    <source>
        <dbReference type="PROSITE-ProRule" id="PRU00175"/>
    </source>
</evidence>
<accession>Q245M7</accession>
<reference evidence="10" key="1">
    <citation type="journal article" date="2006" name="PLoS Biol.">
        <title>Macronuclear genome sequence of the ciliate Tetrahymena thermophila, a model eukaryote.</title>
        <authorList>
            <person name="Eisen J.A."/>
            <person name="Coyne R.S."/>
            <person name="Wu M."/>
            <person name="Wu D."/>
            <person name="Thiagarajan M."/>
            <person name="Wortman J.R."/>
            <person name="Badger J.H."/>
            <person name="Ren Q."/>
            <person name="Amedeo P."/>
            <person name="Jones K.M."/>
            <person name="Tallon L.J."/>
            <person name="Delcher A.L."/>
            <person name="Salzberg S.L."/>
            <person name="Silva J.C."/>
            <person name="Haas B.J."/>
            <person name="Majoros W.H."/>
            <person name="Farzad M."/>
            <person name="Carlton J.M."/>
            <person name="Smith R.K. Jr."/>
            <person name="Garg J."/>
            <person name="Pearlman R.E."/>
            <person name="Karrer K.M."/>
            <person name="Sun L."/>
            <person name="Manning G."/>
            <person name="Elde N.C."/>
            <person name="Turkewitz A.P."/>
            <person name="Asai D.J."/>
            <person name="Wilkes D.E."/>
            <person name="Wang Y."/>
            <person name="Cai H."/>
            <person name="Collins K."/>
            <person name="Stewart B.A."/>
            <person name="Lee S.R."/>
            <person name="Wilamowska K."/>
            <person name="Weinberg Z."/>
            <person name="Ruzzo W.L."/>
            <person name="Wloga D."/>
            <person name="Gaertig J."/>
            <person name="Frankel J."/>
            <person name="Tsao C.-C."/>
            <person name="Gorovsky M.A."/>
            <person name="Keeling P.J."/>
            <person name="Waller R.F."/>
            <person name="Patron N.J."/>
            <person name="Cherry J.M."/>
            <person name="Stover N.A."/>
            <person name="Krieger C.J."/>
            <person name="del Toro C."/>
            <person name="Ryder H.F."/>
            <person name="Williamson S.C."/>
            <person name="Barbeau R.A."/>
            <person name="Hamilton E.P."/>
            <person name="Orias E."/>
        </authorList>
    </citation>
    <scope>NUCLEOTIDE SEQUENCE [LARGE SCALE GENOMIC DNA]</scope>
    <source>
        <strain evidence="10">SB210</strain>
    </source>
</reference>
<keyword evidence="2 5" id="KW-0863">Zinc-finger</keyword>
<dbReference type="Pfam" id="PF00097">
    <property type="entry name" value="zf-C3HC4"/>
    <property type="match status" value="1"/>
</dbReference>
<evidence type="ECO:0000256" key="1">
    <source>
        <dbReference type="ARBA" id="ARBA00022723"/>
    </source>
</evidence>
<evidence type="ECO:0000256" key="4">
    <source>
        <dbReference type="ARBA" id="ARBA00023242"/>
    </source>
</evidence>
<dbReference type="GO" id="GO:0005634">
    <property type="term" value="C:nucleus"/>
    <property type="evidence" value="ECO:0007669"/>
    <property type="project" value="UniProtKB-SubCell"/>
</dbReference>
<evidence type="ECO:0000313" key="10">
    <source>
        <dbReference type="Proteomes" id="UP000009168"/>
    </source>
</evidence>
<evidence type="ECO:0000256" key="6">
    <source>
        <dbReference type="PROSITE-ProRule" id="PRU00376"/>
    </source>
</evidence>
<dbReference type="HOGENOM" id="CLU_1153610_0_0_1"/>
<feature type="domain" description="YEATS" evidence="8">
    <location>
        <begin position="88"/>
        <end position="226"/>
    </location>
</feature>
<dbReference type="CDD" id="cd16887">
    <property type="entry name" value="YEATS"/>
    <property type="match status" value="1"/>
</dbReference>
<keyword evidence="3" id="KW-0862">Zinc</keyword>
<dbReference type="PROSITE" id="PS51037">
    <property type="entry name" value="YEATS"/>
    <property type="match status" value="1"/>
</dbReference>
<dbReference type="InterPro" id="IPR013083">
    <property type="entry name" value="Znf_RING/FYVE/PHD"/>
</dbReference>
<name>Q245M7_TETTS</name>
<keyword evidence="1" id="KW-0479">Metal-binding</keyword>
<dbReference type="GO" id="GO:0008270">
    <property type="term" value="F:zinc ion binding"/>
    <property type="evidence" value="ECO:0007669"/>
    <property type="project" value="UniProtKB-KW"/>
</dbReference>
<dbReference type="AlphaFoldDB" id="Q245M7"/>
<dbReference type="eggNOG" id="KOG3149">
    <property type="taxonomic scope" value="Eukaryota"/>
</dbReference>
<dbReference type="Gene3D" id="2.60.40.1970">
    <property type="entry name" value="YEATS domain"/>
    <property type="match status" value="1"/>
</dbReference>
<protein>
    <submittedName>
        <fullName evidence="9">YEATS family protein</fullName>
    </submittedName>
</protein>
<organism evidence="9 10">
    <name type="scientific">Tetrahymena thermophila (strain SB210)</name>
    <dbReference type="NCBI Taxonomy" id="312017"/>
    <lineage>
        <taxon>Eukaryota</taxon>
        <taxon>Sar</taxon>
        <taxon>Alveolata</taxon>
        <taxon>Ciliophora</taxon>
        <taxon>Intramacronucleata</taxon>
        <taxon>Oligohymenophorea</taxon>
        <taxon>Hymenostomatida</taxon>
        <taxon>Tetrahymenina</taxon>
        <taxon>Tetrahymenidae</taxon>
        <taxon>Tetrahymena</taxon>
    </lineage>
</organism>
<dbReference type="EMBL" id="GG662474">
    <property type="protein sequence ID" value="EAS03606.2"/>
    <property type="molecule type" value="Genomic_DNA"/>
</dbReference>
<dbReference type="RefSeq" id="XP_001023851.2">
    <property type="nucleotide sequence ID" value="XM_001023851.2"/>
</dbReference>
<dbReference type="OrthoDB" id="654191at2759"/>
<dbReference type="PROSITE" id="PS50089">
    <property type="entry name" value="ZF_RING_2"/>
    <property type="match status" value="1"/>
</dbReference>
<dbReference type="OMA" id="KIEVNYG"/>
<dbReference type="Gene3D" id="3.30.40.10">
    <property type="entry name" value="Zinc/RING finger domain, C3HC4 (zinc finger)"/>
    <property type="match status" value="1"/>
</dbReference>
<dbReference type="GeneID" id="7844519"/>
<dbReference type="Pfam" id="PF03366">
    <property type="entry name" value="YEATS"/>
    <property type="match status" value="1"/>
</dbReference>
<dbReference type="KEGG" id="tet:TTHERM_00248210"/>
<evidence type="ECO:0000256" key="2">
    <source>
        <dbReference type="ARBA" id="ARBA00022771"/>
    </source>
</evidence>
<dbReference type="STRING" id="312017.Q245M7"/>
<keyword evidence="10" id="KW-1185">Reference proteome</keyword>
<gene>
    <name evidence="9" type="ORF">TTHERM_00248210</name>
</gene>
<sequence>MDSIINHCCSICLGLFYNPVTTKCSHTYCKMCLEELVEYEQKVVCPLCRKEIKNIANLVVDKQKEQYLAQQFPTEFAKRLEEAKRQEQLKANSVFLIIEYGNSHEYEQNPLQSQSNPSKQNQHRWCCFVKLSNLEGKESDYIERVEFKLHETFKQPLVITNKAPFQVSRLGWGTFQIPIKIYWKNWLQIQQPTELNWNLQFSQPEKKSIFKLKISQDILKNRPVNK</sequence>
<proteinExistence type="predicted"/>
<dbReference type="InterPro" id="IPR005033">
    <property type="entry name" value="YEATS"/>
</dbReference>
<dbReference type="SMART" id="SM00184">
    <property type="entry name" value="RING"/>
    <property type="match status" value="1"/>
</dbReference>
<dbReference type="GO" id="GO:0006355">
    <property type="term" value="P:regulation of DNA-templated transcription"/>
    <property type="evidence" value="ECO:0007669"/>
    <property type="project" value="InterPro"/>
</dbReference>
<keyword evidence="4 6" id="KW-0539">Nucleus</keyword>
<dbReference type="PANTHER" id="PTHR23195">
    <property type="entry name" value="YEATS DOMAIN"/>
    <property type="match status" value="1"/>
</dbReference>
<evidence type="ECO:0000256" key="3">
    <source>
        <dbReference type="ARBA" id="ARBA00022833"/>
    </source>
</evidence>
<dbReference type="PROSITE" id="PS00518">
    <property type="entry name" value="ZF_RING_1"/>
    <property type="match status" value="1"/>
</dbReference>
<evidence type="ECO:0000259" key="7">
    <source>
        <dbReference type="PROSITE" id="PS50089"/>
    </source>
</evidence>
<dbReference type="InterPro" id="IPR001841">
    <property type="entry name" value="Znf_RING"/>
</dbReference>
<dbReference type="InParanoid" id="Q245M7"/>
<dbReference type="SUPFAM" id="SSF57850">
    <property type="entry name" value="RING/U-box"/>
    <property type="match status" value="1"/>
</dbReference>
<evidence type="ECO:0000259" key="8">
    <source>
        <dbReference type="PROSITE" id="PS51037"/>
    </source>
</evidence>
<feature type="domain" description="RING-type" evidence="7">
    <location>
        <begin position="9"/>
        <end position="49"/>
    </location>
</feature>
<dbReference type="InterPro" id="IPR017907">
    <property type="entry name" value="Znf_RING_CS"/>
</dbReference>
<comment type="subcellular location">
    <subcellularLocation>
        <location evidence="6">Nucleus</location>
    </subcellularLocation>
</comment>